<name>A0A4Q7L5V7_9PSEU</name>
<feature type="domain" description="Major facilitator superfamily (MFS) profile" evidence="6">
    <location>
        <begin position="225"/>
        <end position="408"/>
    </location>
</feature>
<feature type="transmembrane region" description="Helical" evidence="5">
    <location>
        <begin position="18"/>
        <end position="36"/>
    </location>
</feature>
<evidence type="ECO:0000259" key="6">
    <source>
        <dbReference type="PROSITE" id="PS50850"/>
    </source>
</evidence>
<evidence type="ECO:0000256" key="5">
    <source>
        <dbReference type="SAM" id="Phobius"/>
    </source>
</evidence>
<evidence type="ECO:0000256" key="2">
    <source>
        <dbReference type="ARBA" id="ARBA00022692"/>
    </source>
</evidence>
<reference evidence="7 8" key="1">
    <citation type="submission" date="2019-02" db="EMBL/GenBank/DDBJ databases">
        <title>Genomic Encyclopedia of Type Strains, Phase IV (KMG-IV): sequencing the most valuable type-strain genomes for metagenomic binning, comparative biology and taxonomic classification.</title>
        <authorList>
            <person name="Goeker M."/>
        </authorList>
    </citation>
    <scope>NUCLEOTIDE SEQUENCE [LARGE SCALE GENOMIC DNA]</scope>
    <source>
        <strain evidence="7 8">DSM 101727</strain>
    </source>
</reference>
<dbReference type="Pfam" id="PF07690">
    <property type="entry name" value="MFS_1"/>
    <property type="match status" value="2"/>
</dbReference>
<feature type="transmembrane region" description="Helical" evidence="5">
    <location>
        <begin position="176"/>
        <end position="196"/>
    </location>
</feature>
<dbReference type="OrthoDB" id="7584869at2"/>
<keyword evidence="4 5" id="KW-0472">Membrane</keyword>
<comment type="caution">
    <text evidence="7">The sequence shown here is derived from an EMBL/GenBank/DDBJ whole genome shotgun (WGS) entry which is preliminary data.</text>
</comment>
<proteinExistence type="predicted"/>
<feature type="transmembrane region" description="Helical" evidence="5">
    <location>
        <begin position="383"/>
        <end position="401"/>
    </location>
</feature>
<dbReference type="InterPro" id="IPR011701">
    <property type="entry name" value="MFS"/>
</dbReference>
<dbReference type="Proteomes" id="UP000294257">
    <property type="component" value="Unassembled WGS sequence"/>
</dbReference>
<keyword evidence="3 5" id="KW-1133">Transmembrane helix</keyword>
<organism evidence="7 8">
    <name type="scientific">Herbihabitans rhizosphaerae</name>
    <dbReference type="NCBI Taxonomy" id="1872711"/>
    <lineage>
        <taxon>Bacteria</taxon>
        <taxon>Bacillati</taxon>
        <taxon>Actinomycetota</taxon>
        <taxon>Actinomycetes</taxon>
        <taxon>Pseudonocardiales</taxon>
        <taxon>Pseudonocardiaceae</taxon>
        <taxon>Herbihabitans</taxon>
    </lineage>
</organism>
<evidence type="ECO:0000313" key="7">
    <source>
        <dbReference type="EMBL" id="RZS44725.1"/>
    </source>
</evidence>
<dbReference type="SUPFAM" id="SSF103473">
    <property type="entry name" value="MFS general substrate transporter"/>
    <property type="match status" value="1"/>
</dbReference>
<dbReference type="AlphaFoldDB" id="A0A4Q7L5V7"/>
<protein>
    <submittedName>
        <fullName evidence="7">MFS transporter</fullName>
    </submittedName>
</protein>
<feature type="transmembrane region" description="Helical" evidence="5">
    <location>
        <begin position="117"/>
        <end position="138"/>
    </location>
</feature>
<gene>
    <name evidence="7" type="ORF">EV193_101602</name>
</gene>
<feature type="transmembrane region" description="Helical" evidence="5">
    <location>
        <begin position="357"/>
        <end position="377"/>
    </location>
</feature>
<evidence type="ECO:0000256" key="1">
    <source>
        <dbReference type="ARBA" id="ARBA00004651"/>
    </source>
</evidence>
<keyword evidence="2 5" id="KW-0812">Transmembrane</keyword>
<feature type="transmembrane region" description="Helical" evidence="5">
    <location>
        <begin position="294"/>
        <end position="313"/>
    </location>
</feature>
<feature type="transmembrane region" description="Helical" evidence="5">
    <location>
        <begin position="319"/>
        <end position="345"/>
    </location>
</feature>
<sequence length="408" mass="42395">MTAAEVSAEPSGTVSRRWIAAYCLATVGTFAGWFGPLQILLAKQSDVFAPAGKEDLLALVALLGAAVSAVANPVWGALSDRTTSRFGMRIPWIVGGTIGGVAGLLLLASAQGVGMMIIGWCLVQLALNAPFAALSAAIPDQVPLAKRGTAGGYFGLAQTVGVIVGTGLAVLGSSIVGGYLACSVFVLLSVAPYVLLRKDIVISRAERPARMRLSDFWISPRRYPDFGWAWLTRFLMNVGYSIALLYLLFFLKDQVKLADPDSGVLILTVVNALTVLATVMLGGVWSDRVGKRKIFVSASGVIMGVAALLLAVWPTWTGAVTAAAILGTGYGAYLSVDFALLTQVLPAAVDRAKDLGVLNVATSLPQVLAPVIAAPIVSSLGGYPVLYGVAGVVTVVGALLVHKIRSVS</sequence>
<accession>A0A4Q7L5V7</accession>
<feature type="transmembrane region" description="Helical" evidence="5">
    <location>
        <begin position="150"/>
        <end position="170"/>
    </location>
</feature>
<feature type="transmembrane region" description="Helical" evidence="5">
    <location>
        <begin position="56"/>
        <end position="78"/>
    </location>
</feature>
<feature type="transmembrane region" description="Helical" evidence="5">
    <location>
        <begin position="263"/>
        <end position="282"/>
    </location>
</feature>
<evidence type="ECO:0000256" key="3">
    <source>
        <dbReference type="ARBA" id="ARBA00022989"/>
    </source>
</evidence>
<dbReference type="InterPro" id="IPR020846">
    <property type="entry name" value="MFS_dom"/>
</dbReference>
<dbReference type="PROSITE" id="PS50850">
    <property type="entry name" value="MFS"/>
    <property type="match status" value="1"/>
</dbReference>
<dbReference type="PANTHER" id="PTHR23528">
    <property type="match status" value="1"/>
</dbReference>
<evidence type="ECO:0000256" key="4">
    <source>
        <dbReference type="ARBA" id="ARBA00023136"/>
    </source>
</evidence>
<comment type="subcellular location">
    <subcellularLocation>
        <location evidence="1">Cell membrane</location>
        <topology evidence="1">Multi-pass membrane protein</topology>
    </subcellularLocation>
</comment>
<feature type="transmembrane region" description="Helical" evidence="5">
    <location>
        <begin position="90"/>
        <end position="111"/>
    </location>
</feature>
<keyword evidence="8" id="KW-1185">Reference proteome</keyword>
<dbReference type="PANTHER" id="PTHR23528:SF1">
    <property type="entry name" value="MAJOR FACILITATOR SUPERFAMILY (MFS) PROFILE DOMAIN-CONTAINING PROTEIN"/>
    <property type="match status" value="1"/>
</dbReference>
<dbReference type="GO" id="GO:0022857">
    <property type="term" value="F:transmembrane transporter activity"/>
    <property type="evidence" value="ECO:0007669"/>
    <property type="project" value="InterPro"/>
</dbReference>
<dbReference type="InterPro" id="IPR036259">
    <property type="entry name" value="MFS_trans_sf"/>
</dbReference>
<feature type="transmembrane region" description="Helical" evidence="5">
    <location>
        <begin position="230"/>
        <end position="251"/>
    </location>
</feature>
<dbReference type="RefSeq" id="WP_130342371.1">
    <property type="nucleotide sequence ID" value="NZ_SGWQ01000001.1"/>
</dbReference>
<dbReference type="GO" id="GO:0005886">
    <property type="term" value="C:plasma membrane"/>
    <property type="evidence" value="ECO:0007669"/>
    <property type="project" value="UniProtKB-SubCell"/>
</dbReference>
<dbReference type="EMBL" id="SGWQ01000001">
    <property type="protein sequence ID" value="RZS44725.1"/>
    <property type="molecule type" value="Genomic_DNA"/>
</dbReference>
<dbReference type="Gene3D" id="1.20.1250.20">
    <property type="entry name" value="MFS general substrate transporter like domains"/>
    <property type="match status" value="2"/>
</dbReference>
<evidence type="ECO:0000313" key="8">
    <source>
        <dbReference type="Proteomes" id="UP000294257"/>
    </source>
</evidence>